<proteinExistence type="inferred from homology"/>
<comment type="similarity">
    <text evidence="2">Belongs to the AB hydrolase superfamily. FUS2 hydrolase family.</text>
</comment>
<gene>
    <name evidence="4" type="ORF">KB449_24770</name>
</gene>
<keyword evidence="1 4" id="KW-0378">Hydrolase</keyword>
<comment type="caution">
    <text evidence="4">The sequence shown here is derived from an EMBL/GenBank/DDBJ whole genome shotgun (WGS) entry which is preliminary data.</text>
</comment>
<dbReference type="InterPro" id="IPR050261">
    <property type="entry name" value="FrsA_esterase"/>
</dbReference>
<evidence type="ECO:0000259" key="3">
    <source>
        <dbReference type="Pfam" id="PF00561"/>
    </source>
</evidence>
<dbReference type="RefSeq" id="WP_282910922.1">
    <property type="nucleotide sequence ID" value="NZ_JAGRPV010000001.1"/>
</dbReference>
<evidence type="ECO:0000313" key="4">
    <source>
        <dbReference type="EMBL" id="MDI4648188.1"/>
    </source>
</evidence>
<keyword evidence="5" id="KW-1185">Reference proteome</keyword>
<dbReference type="InterPro" id="IPR029058">
    <property type="entry name" value="AB_hydrolase_fold"/>
</dbReference>
<dbReference type="PANTHER" id="PTHR22946:SF9">
    <property type="entry name" value="POLYKETIDE TRANSFERASE AF380"/>
    <property type="match status" value="1"/>
</dbReference>
<evidence type="ECO:0000256" key="2">
    <source>
        <dbReference type="ARBA" id="ARBA00038115"/>
    </source>
</evidence>
<dbReference type="SUPFAM" id="SSF53474">
    <property type="entry name" value="alpha/beta-Hydrolases"/>
    <property type="match status" value="1"/>
</dbReference>
<evidence type="ECO:0000256" key="1">
    <source>
        <dbReference type="ARBA" id="ARBA00022801"/>
    </source>
</evidence>
<evidence type="ECO:0000313" key="5">
    <source>
        <dbReference type="Proteomes" id="UP001161691"/>
    </source>
</evidence>
<dbReference type="GO" id="GO:0016787">
    <property type="term" value="F:hydrolase activity"/>
    <property type="evidence" value="ECO:0007669"/>
    <property type="project" value="UniProtKB-KW"/>
</dbReference>
<dbReference type="InterPro" id="IPR000073">
    <property type="entry name" value="AB_hydrolase_1"/>
</dbReference>
<dbReference type="Proteomes" id="UP001161691">
    <property type="component" value="Unassembled WGS sequence"/>
</dbReference>
<dbReference type="Pfam" id="PF00561">
    <property type="entry name" value="Abhydrolase_1"/>
    <property type="match status" value="1"/>
</dbReference>
<accession>A0ABT6TPM9</accession>
<dbReference type="PANTHER" id="PTHR22946">
    <property type="entry name" value="DIENELACTONE HYDROLASE DOMAIN-CONTAINING PROTEIN-RELATED"/>
    <property type="match status" value="1"/>
</dbReference>
<dbReference type="EMBL" id="JAGRPV010000001">
    <property type="protein sequence ID" value="MDI4648188.1"/>
    <property type="molecule type" value="Genomic_DNA"/>
</dbReference>
<reference evidence="4" key="1">
    <citation type="submission" date="2023-04" db="EMBL/GenBank/DDBJ databases">
        <title>Comparative genomic analysis of Cohnella hashimotonis sp. nov., isolated from the International Space Station.</title>
        <authorList>
            <person name="Venkateswaran K."/>
            <person name="Simpson A."/>
        </authorList>
    </citation>
    <scope>NUCLEOTIDE SEQUENCE</scope>
    <source>
        <strain evidence="4">F6_2S_P_1</strain>
    </source>
</reference>
<protein>
    <submittedName>
        <fullName evidence="4">Alpha/beta fold hydrolase</fullName>
    </submittedName>
</protein>
<organism evidence="4 5">
    <name type="scientific">Cohnella hashimotonis</name>
    <dbReference type="NCBI Taxonomy" id="2826895"/>
    <lineage>
        <taxon>Bacteria</taxon>
        <taxon>Bacillati</taxon>
        <taxon>Bacillota</taxon>
        <taxon>Bacilli</taxon>
        <taxon>Bacillales</taxon>
        <taxon>Paenibacillaceae</taxon>
        <taxon>Cohnella</taxon>
    </lineage>
</organism>
<feature type="domain" description="AB hydrolase-1" evidence="3">
    <location>
        <begin position="33"/>
        <end position="149"/>
    </location>
</feature>
<dbReference type="Gene3D" id="3.40.50.1820">
    <property type="entry name" value="alpha/beta hydrolase"/>
    <property type="match status" value="1"/>
</dbReference>
<name>A0ABT6TPM9_9BACL</name>
<sequence>MERSLTIRYGDLSLAATIHYPSQEGKTECNKLPLVIINHGFVGNRIGVDRLFVLAAREFAGRGNLVIRFDFAGCGESDGAYGDHGLDSMIEQTRAVLDYGLGLDIVDPTRVTLLGHSLGGAVALLTGVRDRRVKSLALWSPVSYPFNDILRIVGRKAYDEAVTKGQADYLGYSIKPAFFDALMKHQPFQETQKFPGDVFLVHGTGDETIPVDYTFLLEKTFWLRGEGRCEKSIIFQADHTYSKGEHKEQLFKATGDWLVGYEQRQRDWQHWSI</sequence>